<comment type="similarity">
    <text evidence="1">Belongs to the glycosyltransferase 28 family.</text>
</comment>
<dbReference type="PANTHER" id="PTHR43025:SF3">
    <property type="entry name" value="MONOGALACTOSYLDIACYLGLYCEROL SYNTHASE 1, CHLOROPLASTIC"/>
    <property type="match status" value="1"/>
</dbReference>
<dbReference type="RefSeq" id="WP_284310568.1">
    <property type="nucleotide sequence ID" value="NZ_BSPC01000005.1"/>
</dbReference>
<dbReference type="Pfam" id="PF00534">
    <property type="entry name" value="Glycos_transf_1"/>
    <property type="match status" value="1"/>
</dbReference>
<dbReference type="SUPFAM" id="SSF53756">
    <property type="entry name" value="UDP-Glycosyltransferase/glycogen phosphorylase"/>
    <property type="match status" value="1"/>
</dbReference>
<evidence type="ECO:0000256" key="3">
    <source>
        <dbReference type="ARBA" id="ARBA00022679"/>
    </source>
</evidence>
<name>A0ABQ6CBK0_9HYPH</name>
<dbReference type="PANTHER" id="PTHR43025">
    <property type="entry name" value="MONOGALACTOSYLDIACYLGLYCEROL SYNTHASE"/>
    <property type="match status" value="1"/>
</dbReference>
<gene>
    <name evidence="6" type="ORF">GCM10007874_07780</name>
</gene>
<evidence type="ECO:0000259" key="5">
    <source>
        <dbReference type="Pfam" id="PF06925"/>
    </source>
</evidence>
<evidence type="ECO:0000259" key="4">
    <source>
        <dbReference type="Pfam" id="PF00534"/>
    </source>
</evidence>
<accession>A0ABQ6CBK0</accession>
<evidence type="ECO:0000313" key="6">
    <source>
        <dbReference type="EMBL" id="GLS17763.1"/>
    </source>
</evidence>
<dbReference type="Pfam" id="PF06925">
    <property type="entry name" value="MGDG_synth"/>
    <property type="match status" value="1"/>
</dbReference>
<proteinExistence type="inferred from homology"/>
<keyword evidence="3" id="KW-0808">Transferase</keyword>
<keyword evidence="7" id="KW-1185">Reference proteome</keyword>
<dbReference type="Gene3D" id="3.40.50.2000">
    <property type="entry name" value="Glycogen Phosphorylase B"/>
    <property type="match status" value="1"/>
</dbReference>
<protein>
    <submittedName>
        <fullName evidence="6">Galactosyldiacylglycerol synthase</fullName>
    </submittedName>
</protein>
<comment type="caution">
    <text evidence="6">The sequence shown here is derived from an EMBL/GenBank/DDBJ whole genome shotgun (WGS) entry which is preliminary data.</text>
</comment>
<evidence type="ECO:0000313" key="7">
    <source>
        <dbReference type="Proteomes" id="UP001156882"/>
    </source>
</evidence>
<evidence type="ECO:0000256" key="1">
    <source>
        <dbReference type="ARBA" id="ARBA00006962"/>
    </source>
</evidence>
<feature type="domain" description="Glycosyl transferase family 1" evidence="4">
    <location>
        <begin position="228"/>
        <end position="356"/>
    </location>
</feature>
<dbReference type="EMBL" id="BSPC01000005">
    <property type="protein sequence ID" value="GLS17763.1"/>
    <property type="molecule type" value="Genomic_DNA"/>
</dbReference>
<dbReference type="InterPro" id="IPR009695">
    <property type="entry name" value="Diacylglyc_glucosyltr_N"/>
</dbReference>
<organism evidence="6 7">
    <name type="scientific">Labrys miyagiensis</name>
    <dbReference type="NCBI Taxonomy" id="346912"/>
    <lineage>
        <taxon>Bacteria</taxon>
        <taxon>Pseudomonadati</taxon>
        <taxon>Pseudomonadota</taxon>
        <taxon>Alphaproteobacteria</taxon>
        <taxon>Hyphomicrobiales</taxon>
        <taxon>Xanthobacteraceae</taxon>
        <taxon>Labrys</taxon>
    </lineage>
</organism>
<dbReference type="Proteomes" id="UP001156882">
    <property type="component" value="Unassembled WGS sequence"/>
</dbReference>
<sequence length="378" mass="41095">MPSSPKILFLSVSAGAGHMRAAEALKEATLLLDPKAEVRHLDVMDYVPSTFRKIYTDYYIKLVTRHPAIWGMLYQASSEAAPDAMSQKLRRAVERLSSRPLRGAIDDFAPDAIVCTHFLPAELLMREIGKSRLGVPVFVQITDFDLHRMWVIPRMTGFFAGNEEVAFRLRAHGIEAAHIHVTGIPIMPAFAENHDRAGCAAAFGLDPARRTYLLMGGGAGLGVAPLAKRLAAVDPELQLVVLAGKNKPALEDLQAAAAKQPGRLFPLGFTNEVPRLMAAADLVITKPGGLSTSECLAMGVPMLLSAPIPGQEERNADYLLENGAAMKAIDEVGLDYHIALLKAEPQRLETMRRNARALGRPRAGEDAMRIVLEKTAII</sequence>
<feature type="domain" description="Diacylglycerol glucosyltransferase N-terminal" evidence="5">
    <location>
        <begin position="18"/>
        <end position="186"/>
    </location>
</feature>
<dbReference type="InterPro" id="IPR001296">
    <property type="entry name" value="Glyco_trans_1"/>
</dbReference>
<dbReference type="InterPro" id="IPR050519">
    <property type="entry name" value="Glycosyltransf_28_UgtP"/>
</dbReference>
<reference evidence="7" key="1">
    <citation type="journal article" date="2019" name="Int. J. Syst. Evol. Microbiol.">
        <title>The Global Catalogue of Microorganisms (GCM) 10K type strain sequencing project: providing services to taxonomists for standard genome sequencing and annotation.</title>
        <authorList>
            <consortium name="The Broad Institute Genomics Platform"/>
            <consortium name="The Broad Institute Genome Sequencing Center for Infectious Disease"/>
            <person name="Wu L."/>
            <person name="Ma J."/>
        </authorList>
    </citation>
    <scope>NUCLEOTIDE SEQUENCE [LARGE SCALE GENOMIC DNA]</scope>
    <source>
        <strain evidence="7">NBRC 101365</strain>
    </source>
</reference>
<evidence type="ECO:0000256" key="2">
    <source>
        <dbReference type="ARBA" id="ARBA00022676"/>
    </source>
</evidence>
<keyword evidence="2" id="KW-0328">Glycosyltransferase</keyword>